<comment type="caution">
    <text evidence="1">The sequence shown here is derived from an EMBL/GenBank/DDBJ whole genome shotgun (WGS) entry which is preliminary data.</text>
</comment>
<keyword evidence="2" id="KW-1185">Reference proteome</keyword>
<evidence type="ECO:0008006" key="3">
    <source>
        <dbReference type="Google" id="ProtNLM"/>
    </source>
</evidence>
<dbReference type="Proteomes" id="UP001550628">
    <property type="component" value="Unassembled WGS sequence"/>
</dbReference>
<dbReference type="RefSeq" id="WP_356955158.1">
    <property type="nucleotide sequence ID" value="NZ_JBEYBD010000003.1"/>
</dbReference>
<evidence type="ECO:0000313" key="2">
    <source>
        <dbReference type="Proteomes" id="UP001550628"/>
    </source>
</evidence>
<reference evidence="1 2" key="1">
    <citation type="submission" date="2024-06" db="EMBL/GenBank/DDBJ databases">
        <title>The Natural Products Discovery Center: Release of the First 8490 Sequenced Strains for Exploring Actinobacteria Biosynthetic Diversity.</title>
        <authorList>
            <person name="Kalkreuter E."/>
            <person name="Kautsar S.A."/>
            <person name="Yang D."/>
            <person name="Bader C.D."/>
            <person name="Teijaro C.N."/>
            <person name="Fluegel L."/>
            <person name="Davis C.M."/>
            <person name="Simpson J.R."/>
            <person name="Lauterbach L."/>
            <person name="Steele A.D."/>
            <person name="Gui C."/>
            <person name="Meng S."/>
            <person name="Li G."/>
            <person name="Viehrig K."/>
            <person name="Ye F."/>
            <person name="Su P."/>
            <person name="Kiefer A.F."/>
            <person name="Nichols A."/>
            <person name="Cepeda A.J."/>
            <person name="Yan W."/>
            <person name="Fan B."/>
            <person name="Jiang Y."/>
            <person name="Adhikari A."/>
            <person name="Zheng C.-J."/>
            <person name="Schuster L."/>
            <person name="Cowan T.M."/>
            <person name="Smanski M.J."/>
            <person name="Chevrette M.G."/>
            <person name="De Carvalho L.P.S."/>
            <person name="Shen B."/>
        </authorList>
    </citation>
    <scope>NUCLEOTIDE SEQUENCE [LARGE SCALE GENOMIC DNA]</scope>
    <source>
        <strain evidence="1 2">NPDC019708</strain>
    </source>
</reference>
<organism evidence="1 2">
    <name type="scientific">Nocardia rhamnosiphila</name>
    <dbReference type="NCBI Taxonomy" id="426716"/>
    <lineage>
        <taxon>Bacteria</taxon>
        <taxon>Bacillati</taxon>
        <taxon>Actinomycetota</taxon>
        <taxon>Actinomycetes</taxon>
        <taxon>Mycobacteriales</taxon>
        <taxon>Nocardiaceae</taxon>
        <taxon>Nocardia</taxon>
    </lineage>
</organism>
<accession>A0ABV2WJY6</accession>
<name>A0ABV2WJY6_9NOCA</name>
<gene>
    <name evidence="1" type="ORF">ABZ510_04930</name>
</gene>
<proteinExistence type="predicted"/>
<evidence type="ECO:0000313" key="1">
    <source>
        <dbReference type="EMBL" id="MEU1951185.1"/>
    </source>
</evidence>
<sequence length="139" mass="14993">MGAWGVKALESDEGLEVLALIEEISEGRDQVTADELVNAVRTAGLLGGDPTEDEYLYDVTALALAEILTGDTAQLADPTCGGTLFVPTPEGTAALVTWLTQLREAGEDREFLELRSSDPRHIAHLTATLETLSRRRDAR</sequence>
<protein>
    <recommendedName>
        <fullName evidence="3">DUF4259 domain-containing protein</fullName>
    </recommendedName>
</protein>
<dbReference type="EMBL" id="JBEYBF010000002">
    <property type="protein sequence ID" value="MEU1951185.1"/>
    <property type="molecule type" value="Genomic_DNA"/>
</dbReference>